<feature type="region of interest" description="Disordered" evidence="1">
    <location>
        <begin position="1"/>
        <end position="91"/>
    </location>
</feature>
<dbReference type="EMBL" id="JAPMOS010000292">
    <property type="protein sequence ID" value="KAJ4453235.1"/>
    <property type="molecule type" value="Genomic_DNA"/>
</dbReference>
<accession>A0ABQ8U215</accession>
<proteinExistence type="predicted"/>
<name>A0ABQ8U215_9EUKA</name>
<dbReference type="Proteomes" id="UP001141327">
    <property type="component" value="Unassembled WGS sequence"/>
</dbReference>
<feature type="region of interest" description="Disordered" evidence="1">
    <location>
        <begin position="110"/>
        <end position="134"/>
    </location>
</feature>
<gene>
    <name evidence="2" type="ORF">PAPYR_12329</name>
</gene>
<reference evidence="2" key="1">
    <citation type="journal article" date="2022" name="bioRxiv">
        <title>Genomics of Preaxostyla Flagellates Illuminates Evolutionary Transitions and the Path Towards Mitochondrial Loss.</title>
        <authorList>
            <person name="Novak L.V.F."/>
            <person name="Treitli S.C."/>
            <person name="Pyrih J."/>
            <person name="Halakuc P."/>
            <person name="Pipaliya S.V."/>
            <person name="Vacek V."/>
            <person name="Brzon O."/>
            <person name="Soukal P."/>
            <person name="Eme L."/>
            <person name="Dacks J.B."/>
            <person name="Karnkowska A."/>
            <person name="Elias M."/>
            <person name="Hampl V."/>
        </authorList>
    </citation>
    <scope>NUCLEOTIDE SEQUENCE</scope>
    <source>
        <strain evidence="2">RCP-MX</strain>
    </source>
</reference>
<comment type="caution">
    <text evidence="2">The sequence shown here is derived from an EMBL/GenBank/DDBJ whole genome shotgun (WGS) entry which is preliminary data.</text>
</comment>
<evidence type="ECO:0000313" key="2">
    <source>
        <dbReference type="EMBL" id="KAJ4453235.1"/>
    </source>
</evidence>
<protein>
    <submittedName>
        <fullName evidence="2">Uncharacterized protein</fullName>
    </submittedName>
</protein>
<evidence type="ECO:0000256" key="1">
    <source>
        <dbReference type="SAM" id="MobiDB-lite"/>
    </source>
</evidence>
<sequence length="134" mass="13655">MGSMSRGVAVPSKAPARVDGPGRTVPEGLQAPVGASRIFSIQSSATPPRPRHPHHRHGTGTGTEHEDHVSDRTPSPGQAAAAQGGAGGGMRRRGADLVLLLVEPEDQAAARAPQLHPVGKVCTGPPPPEPSIDA</sequence>
<feature type="compositionally biased region" description="Pro residues" evidence="1">
    <location>
        <begin position="124"/>
        <end position="134"/>
    </location>
</feature>
<evidence type="ECO:0000313" key="3">
    <source>
        <dbReference type="Proteomes" id="UP001141327"/>
    </source>
</evidence>
<keyword evidence="3" id="KW-1185">Reference proteome</keyword>
<feature type="compositionally biased region" description="Basic residues" evidence="1">
    <location>
        <begin position="49"/>
        <end position="58"/>
    </location>
</feature>
<organism evidence="2 3">
    <name type="scientific">Paratrimastix pyriformis</name>
    <dbReference type="NCBI Taxonomy" id="342808"/>
    <lineage>
        <taxon>Eukaryota</taxon>
        <taxon>Metamonada</taxon>
        <taxon>Preaxostyla</taxon>
        <taxon>Paratrimastigidae</taxon>
        <taxon>Paratrimastix</taxon>
    </lineage>
</organism>